<evidence type="ECO:0000313" key="2">
    <source>
        <dbReference type="EMBL" id="KKN13910.1"/>
    </source>
</evidence>
<name>A0A0F9N2X8_9ZZZZ</name>
<feature type="transmembrane region" description="Helical" evidence="1">
    <location>
        <begin position="54"/>
        <end position="73"/>
    </location>
</feature>
<feature type="transmembrane region" description="Helical" evidence="1">
    <location>
        <begin position="118"/>
        <end position="139"/>
    </location>
</feature>
<feature type="transmembrane region" description="Helical" evidence="1">
    <location>
        <begin position="80"/>
        <end position="98"/>
    </location>
</feature>
<evidence type="ECO:0008006" key="3">
    <source>
        <dbReference type="Google" id="ProtNLM"/>
    </source>
</evidence>
<feature type="transmembrane region" description="Helical" evidence="1">
    <location>
        <begin position="7"/>
        <end position="34"/>
    </location>
</feature>
<dbReference type="Pfam" id="PF11750">
    <property type="entry name" value="DUF3307"/>
    <property type="match status" value="1"/>
</dbReference>
<reference evidence="2" key="1">
    <citation type="journal article" date="2015" name="Nature">
        <title>Complex archaea that bridge the gap between prokaryotes and eukaryotes.</title>
        <authorList>
            <person name="Spang A."/>
            <person name="Saw J.H."/>
            <person name="Jorgensen S.L."/>
            <person name="Zaremba-Niedzwiedzka K."/>
            <person name="Martijn J."/>
            <person name="Lind A.E."/>
            <person name="van Eijk R."/>
            <person name="Schleper C."/>
            <person name="Guy L."/>
            <person name="Ettema T.J."/>
        </authorList>
    </citation>
    <scope>NUCLEOTIDE SEQUENCE</scope>
</reference>
<protein>
    <recommendedName>
        <fullName evidence="3">DUF3307 domain-containing protein</fullName>
    </recommendedName>
</protein>
<dbReference type="InterPro" id="IPR021737">
    <property type="entry name" value="Phage_phiKZ_Orf197"/>
</dbReference>
<dbReference type="AlphaFoldDB" id="A0A0F9N2X8"/>
<keyword evidence="1" id="KW-0472">Membrane</keyword>
<proteinExistence type="predicted"/>
<dbReference type="EMBL" id="LAZR01003871">
    <property type="protein sequence ID" value="KKN13910.1"/>
    <property type="molecule type" value="Genomic_DNA"/>
</dbReference>
<sequence>MVSHSQYIFEVMIFATLAMLVLFQLKHLAVDFLIQDRFPYMWMNKHKVMHPGGWLHAGGHGIASFLILALFCVPSTLMPWVGSAIALCVGETLIHFAIDYVKMNINIDSGWKCNTSPYFWDLLGIDQLLHQLTYLWMIYMWSDKLYFAI</sequence>
<keyword evidence="1" id="KW-0812">Transmembrane</keyword>
<comment type="caution">
    <text evidence="2">The sequence shown here is derived from an EMBL/GenBank/DDBJ whole genome shotgun (WGS) entry which is preliminary data.</text>
</comment>
<accession>A0A0F9N2X8</accession>
<organism evidence="2">
    <name type="scientific">marine sediment metagenome</name>
    <dbReference type="NCBI Taxonomy" id="412755"/>
    <lineage>
        <taxon>unclassified sequences</taxon>
        <taxon>metagenomes</taxon>
        <taxon>ecological metagenomes</taxon>
    </lineage>
</organism>
<gene>
    <name evidence="2" type="ORF">LCGC14_1001440</name>
</gene>
<keyword evidence="1" id="KW-1133">Transmembrane helix</keyword>
<evidence type="ECO:0000256" key="1">
    <source>
        <dbReference type="SAM" id="Phobius"/>
    </source>
</evidence>